<accession>A0ABD5WUK0</accession>
<dbReference type="InterPro" id="IPR021454">
    <property type="entry name" value="DUF3105"/>
</dbReference>
<dbReference type="PROSITE" id="PS51318">
    <property type="entry name" value="TAT"/>
    <property type="match status" value="1"/>
</dbReference>
<sequence>MTDGPDSASGVELSRRRALGVVAAGAVGALAGCLGGGDTIDSLPQRGDQQVIADVESFPNQGNEHVQRGTQVDYDTRPPTSGPHYAGTVQAGFYEEAQPMGDVIHTLEHGAVVAYYDPDAITETARENLQTWGRSFTGTWQSFLAMPYPYDDPETPYALTAWRHLLRMGEYDEAAVRAFCAEYLGRGPENPVR</sequence>
<dbReference type="EMBL" id="JBHTAG010000002">
    <property type="protein sequence ID" value="MFC7096976.1"/>
    <property type="molecule type" value="Genomic_DNA"/>
</dbReference>
<evidence type="ECO:0000313" key="2">
    <source>
        <dbReference type="Proteomes" id="UP001596388"/>
    </source>
</evidence>
<dbReference type="RefSeq" id="WP_276238547.1">
    <property type="nucleotide sequence ID" value="NZ_CP119989.1"/>
</dbReference>
<evidence type="ECO:0000313" key="1">
    <source>
        <dbReference type="EMBL" id="MFC7096976.1"/>
    </source>
</evidence>
<dbReference type="AlphaFoldDB" id="A0ABD5WUK0"/>
<dbReference type="Proteomes" id="UP001596388">
    <property type="component" value="Unassembled WGS sequence"/>
</dbReference>
<dbReference type="PANTHER" id="PTHR34179:SF1">
    <property type="entry name" value="TUMOR PROTEIN P53-INDUCIBLE PROTEIN 13"/>
    <property type="match status" value="1"/>
</dbReference>
<keyword evidence="2" id="KW-1185">Reference proteome</keyword>
<gene>
    <name evidence="1" type="ORF">ACFQKD_06625</name>
</gene>
<comment type="caution">
    <text evidence="1">The sequence shown here is derived from an EMBL/GenBank/DDBJ whole genome shotgun (WGS) entry which is preliminary data.</text>
</comment>
<protein>
    <submittedName>
        <fullName evidence="1">DUF3105 domain-containing protein</fullName>
    </submittedName>
</protein>
<name>A0ABD5WUK0_9EURY</name>
<proteinExistence type="predicted"/>
<reference evidence="1 2" key="1">
    <citation type="journal article" date="2019" name="Int. J. Syst. Evol. Microbiol.">
        <title>The Global Catalogue of Microorganisms (GCM) 10K type strain sequencing project: providing services to taxonomists for standard genome sequencing and annotation.</title>
        <authorList>
            <consortium name="The Broad Institute Genomics Platform"/>
            <consortium name="The Broad Institute Genome Sequencing Center for Infectious Disease"/>
            <person name="Wu L."/>
            <person name="Ma J."/>
        </authorList>
    </citation>
    <scope>NUCLEOTIDE SEQUENCE [LARGE SCALE GENOMIC DNA]</scope>
    <source>
        <strain evidence="1 2">DT55</strain>
    </source>
</reference>
<dbReference type="GeneID" id="79269128"/>
<dbReference type="PANTHER" id="PTHR34179">
    <property type="entry name" value="TUMOR PROTEIN P53-INDUCIBLE PROTEIN 13"/>
    <property type="match status" value="1"/>
</dbReference>
<dbReference type="InterPro" id="IPR006311">
    <property type="entry name" value="TAT_signal"/>
</dbReference>
<organism evidence="1 2">
    <name type="scientific">Halobaculum marinum</name>
    <dbReference type="NCBI Taxonomy" id="3031996"/>
    <lineage>
        <taxon>Archaea</taxon>
        <taxon>Methanobacteriati</taxon>
        <taxon>Methanobacteriota</taxon>
        <taxon>Stenosarchaea group</taxon>
        <taxon>Halobacteria</taxon>
        <taxon>Halobacteriales</taxon>
        <taxon>Haloferacaceae</taxon>
        <taxon>Halobaculum</taxon>
    </lineage>
</organism>
<dbReference type="Pfam" id="PF11303">
    <property type="entry name" value="DUF3105"/>
    <property type="match status" value="1"/>
</dbReference>